<accession>A0ABY7ED03</accession>
<dbReference type="Pfam" id="PF00209">
    <property type="entry name" value="SNF"/>
    <property type="match status" value="1"/>
</dbReference>
<reference evidence="6" key="1">
    <citation type="submission" date="2022-11" db="EMBL/GenBank/DDBJ databases">
        <title>Centuries of genome instability and evolution in soft-shell clam transmissible cancer (bioRxiv).</title>
        <authorList>
            <person name="Hart S.F.M."/>
            <person name="Yonemitsu M.A."/>
            <person name="Giersch R.M."/>
            <person name="Beal B.F."/>
            <person name="Arriagada G."/>
            <person name="Davis B.W."/>
            <person name="Ostrander E.A."/>
            <person name="Goff S.P."/>
            <person name="Metzger M.J."/>
        </authorList>
    </citation>
    <scope>NUCLEOTIDE SEQUENCE</scope>
    <source>
        <strain evidence="6">MELC-2E11</strain>
        <tissue evidence="6">Siphon/mantle</tissue>
    </source>
</reference>
<keyword evidence="4" id="KW-1133">Transmembrane helix</keyword>
<evidence type="ECO:0000256" key="3">
    <source>
        <dbReference type="ARBA" id="ARBA00022692"/>
    </source>
</evidence>
<gene>
    <name evidence="6" type="ORF">MAR_017853</name>
</gene>
<name>A0ABY7ED03_MYAAR</name>
<evidence type="ECO:0000256" key="1">
    <source>
        <dbReference type="ARBA" id="ARBA00004141"/>
    </source>
</evidence>
<keyword evidence="7" id="KW-1185">Reference proteome</keyword>
<dbReference type="Proteomes" id="UP001164746">
    <property type="component" value="Chromosome 6"/>
</dbReference>
<dbReference type="SUPFAM" id="SSF161070">
    <property type="entry name" value="SNF-like"/>
    <property type="match status" value="1"/>
</dbReference>
<sequence>MNAAEKKLEFQQSNGMDLNAVEIGAGCENSDVNHDVELDVTVSNVGATNNGDYLSCSNDSTGREEVRETWSGRFEFLLSVVGYAVGLGNIWRFPYFVKRNGGVSCGGPLYYIEVCFAQFSGKSPVNVWDICPLFREICQACPTKSCLIQAHRLDMC</sequence>
<dbReference type="PANTHER" id="PTHR11616">
    <property type="entry name" value="SODIUM/CHLORIDE DEPENDENT TRANSPORTER"/>
    <property type="match status" value="1"/>
</dbReference>
<keyword evidence="3" id="KW-0812">Transmembrane</keyword>
<keyword evidence="2" id="KW-0813">Transport</keyword>
<evidence type="ECO:0000256" key="4">
    <source>
        <dbReference type="ARBA" id="ARBA00022989"/>
    </source>
</evidence>
<dbReference type="EMBL" id="CP111017">
    <property type="protein sequence ID" value="WAR07895.1"/>
    <property type="molecule type" value="Genomic_DNA"/>
</dbReference>
<protein>
    <submittedName>
        <fullName evidence="6">SC6A2-like protein</fullName>
    </submittedName>
</protein>
<dbReference type="InterPro" id="IPR000175">
    <property type="entry name" value="Na/ntran_symport"/>
</dbReference>
<evidence type="ECO:0000256" key="5">
    <source>
        <dbReference type="ARBA" id="ARBA00023136"/>
    </source>
</evidence>
<dbReference type="PANTHER" id="PTHR11616:SF241">
    <property type="entry name" value="SODIUM- AND CHLORIDE-DEPENDENT GLYCINE TRANSPORTER 2"/>
    <property type="match status" value="1"/>
</dbReference>
<dbReference type="InterPro" id="IPR037272">
    <property type="entry name" value="SNS_sf"/>
</dbReference>
<keyword evidence="5" id="KW-0472">Membrane</keyword>
<proteinExistence type="predicted"/>
<organism evidence="6 7">
    <name type="scientific">Mya arenaria</name>
    <name type="common">Soft-shell clam</name>
    <dbReference type="NCBI Taxonomy" id="6604"/>
    <lineage>
        <taxon>Eukaryota</taxon>
        <taxon>Metazoa</taxon>
        <taxon>Spiralia</taxon>
        <taxon>Lophotrochozoa</taxon>
        <taxon>Mollusca</taxon>
        <taxon>Bivalvia</taxon>
        <taxon>Autobranchia</taxon>
        <taxon>Heteroconchia</taxon>
        <taxon>Euheterodonta</taxon>
        <taxon>Imparidentia</taxon>
        <taxon>Neoheterodontei</taxon>
        <taxon>Myida</taxon>
        <taxon>Myoidea</taxon>
        <taxon>Myidae</taxon>
        <taxon>Mya</taxon>
    </lineage>
</organism>
<dbReference type="PROSITE" id="PS50267">
    <property type="entry name" value="NA_NEUROTRAN_SYMP_3"/>
    <property type="match status" value="1"/>
</dbReference>
<evidence type="ECO:0000256" key="2">
    <source>
        <dbReference type="ARBA" id="ARBA00022448"/>
    </source>
</evidence>
<evidence type="ECO:0000313" key="6">
    <source>
        <dbReference type="EMBL" id="WAR07895.1"/>
    </source>
</evidence>
<comment type="subcellular location">
    <subcellularLocation>
        <location evidence="1">Membrane</location>
        <topology evidence="1">Multi-pass membrane protein</topology>
    </subcellularLocation>
</comment>
<evidence type="ECO:0000313" key="7">
    <source>
        <dbReference type="Proteomes" id="UP001164746"/>
    </source>
</evidence>